<sequence>MSRLLWQVRARLGYWLARRLFHWPAALRQPRVWQWMQGQYGRMANLGDRSAQSFYGHILLFRGQGLGAREEGLRLLRLAANGGDGKAAYQLGVQALQGDTRQAPDASQAVGWWEMALAAGHPLAASRLSQLYRDGAPGLEADLQVAERYAAMADEATRSGR</sequence>
<accession>A0A1G6MI43</accession>
<organism evidence="1 2">
    <name type="scientific">Ectopseudomonas chengduensis</name>
    <dbReference type="NCBI Taxonomy" id="489632"/>
    <lineage>
        <taxon>Bacteria</taxon>
        <taxon>Pseudomonadati</taxon>
        <taxon>Pseudomonadota</taxon>
        <taxon>Gammaproteobacteria</taxon>
        <taxon>Pseudomonadales</taxon>
        <taxon>Pseudomonadaceae</taxon>
        <taxon>Ectopseudomonas</taxon>
    </lineage>
</organism>
<dbReference type="AlphaFoldDB" id="A0A1G6MI43"/>
<name>A0A1G6MI43_9GAMM</name>
<dbReference type="GeneID" id="83640551"/>
<keyword evidence="2" id="KW-1185">Reference proteome</keyword>
<dbReference type="InterPro" id="IPR011990">
    <property type="entry name" value="TPR-like_helical_dom_sf"/>
</dbReference>
<dbReference type="RefSeq" id="WP_059390705.1">
    <property type="nucleotide sequence ID" value="NZ_FMZQ01000004.1"/>
</dbReference>
<dbReference type="Gene3D" id="1.25.40.10">
    <property type="entry name" value="Tetratricopeptide repeat domain"/>
    <property type="match status" value="1"/>
</dbReference>
<dbReference type="EMBL" id="FMZQ01000004">
    <property type="protein sequence ID" value="SDC55189.1"/>
    <property type="molecule type" value="Genomic_DNA"/>
</dbReference>
<evidence type="ECO:0000313" key="2">
    <source>
        <dbReference type="Proteomes" id="UP000199467"/>
    </source>
</evidence>
<dbReference type="Proteomes" id="UP000199467">
    <property type="component" value="Unassembled WGS sequence"/>
</dbReference>
<reference evidence="2" key="1">
    <citation type="submission" date="2016-10" db="EMBL/GenBank/DDBJ databases">
        <authorList>
            <person name="Varghese N."/>
            <person name="Submissions S."/>
        </authorList>
    </citation>
    <scope>NUCLEOTIDE SEQUENCE [LARGE SCALE GENOMIC DNA]</scope>
    <source>
        <strain evidence="2">DSM 26382</strain>
    </source>
</reference>
<protein>
    <submittedName>
        <fullName evidence="1">Uncharacterized protein</fullName>
    </submittedName>
</protein>
<gene>
    <name evidence="1" type="ORF">SAMN05216576_10441</name>
</gene>
<dbReference type="SUPFAM" id="SSF81901">
    <property type="entry name" value="HCP-like"/>
    <property type="match status" value="1"/>
</dbReference>
<evidence type="ECO:0000313" key="1">
    <source>
        <dbReference type="EMBL" id="SDC55189.1"/>
    </source>
</evidence>
<proteinExistence type="predicted"/>